<name>A0ACB1ADS1_MELEN</name>
<protein>
    <submittedName>
        <fullName evidence="1">Uncharacterized protein</fullName>
    </submittedName>
</protein>
<sequence>MSSNDLSIVRYVGINECNHCGYCESTKRAKEKIGESSTESQEDESINRYNSNTFGLFACFLSLNSFNLLLDLGWSRSGKYLYKPIMNKTCCPQYTIRLDVNRFRLSRTQKRVLSAMKNYLKNDIKPKEKAVVNMESYGSLNKKESQTNGEKIAKNEEKQKKRLLQLNVYQKRNL</sequence>
<accession>A0ACB1ADS1</accession>
<gene>
    <name evidence="1" type="ORF">MENTE1834_LOCUS35864</name>
</gene>
<dbReference type="Proteomes" id="UP001497535">
    <property type="component" value="Unassembled WGS sequence"/>
</dbReference>
<dbReference type="EMBL" id="CAVMJV010000070">
    <property type="protein sequence ID" value="CAK5088225.1"/>
    <property type="molecule type" value="Genomic_DNA"/>
</dbReference>
<evidence type="ECO:0000313" key="2">
    <source>
        <dbReference type="Proteomes" id="UP001497535"/>
    </source>
</evidence>
<comment type="caution">
    <text evidence="1">The sequence shown here is derived from an EMBL/GenBank/DDBJ whole genome shotgun (WGS) entry which is preliminary data.</text>
</comment>
<evidence type="ECO:0000313" key="1">
    <source>
        <dbReference type="EMBL" id="CAK5088225.1"/>
    </source>
</evidence>
<reference evidence="1" key="1">
    <citation type="submission" date="2023-11" db="EMBL/GenBank/DDBJ databases">
        <authorList>
            <person name="Poullet M."/>
        </authorList>
    </citation>
    <scope>NUCLEOTIDE SEQUENCE</scope>
    <source>
        <strain evidence="1">E1834</strain>
    </source>
</reference>
<proteinExistence type="predicted"/>
<organism evidence="1 2">
    <name type="scientific">Meloidogyne enterolobii</name>
    <name type="common">Root-knot nematode worm</name>
    <name type="synonym">Meloidogyne mayaguensis</name>
    <dbReference type="NCBI Taxonomy" id="390850"/>
    <lineage>
        <taxon>Eukaryota</taxon>
        <taxon>Metazoa</taxon>
        <taxon>Ecdysozoa</taxon>
        <taxon>Nematoda</taxon>
        <taxon>Chromadorea</taxon>
        <taxon>Rhabditida</taxon>
        <taxon>Tylenchina</taxon>
        <taxon>Tylenchomorpha</taxon>
        <taxon>Tylenchoidea</taxon>
        <taxon>Meloidogynidae</taxon>
        <taxon>Meloidogyninae</taxon>
        <taxon>Meloidogyne</taxon>
    </lineage>
</organism>
<keyword evidence="2" id="KW-1185">Reference proteome</keyword>